<protein>
    <submittedName>
        <fullName evidence="2">Uncharacterized protein</fullName>
    </submittedName>
</protein>
<gene>
    <name evidence="2" type="ORF">NPIL_106861</name>
</gene>
<dbReference type="AlphaFoldDB" id="A0A8X6TZC5"/>
<reference evidence="2" key="1">
    <citation type="submission" date="2020-08" db="EMBL/GenBank/DDBJ databases">
        <title>Multicomponent nature underlies the extraordinary mechanical properties of spider dragline silk.</title>
        <authorList>
            <person name="Kono N."/>
            <person name="Nakamura H."/>
            <person name="Mori M."/>
            <person name="Yoshida Y."/>
            <person name="Ohtoshi R."/>
            <person name="Malay A.D."/>
            <person name="Moran D.A.P."/>
            <person name="Tomita M."/>
            <person name="Numata K."/>
            <person name="Arakawa K."/>
        </authorList>
    </citation>
    <scope>NUCLEOTIDE SEQUENCE</scope>
</reference>
<feature type="compositionally biased region" description="Basic and acidic residues" evidence="1">
    <location>
        <begin position="9"/>
        <end position="23"/>
    </location>
</feature>
<comment type="caution">
    <text evidence="2">The sequence shown here is derived from an EMBL/GenBank/DDBJ whole genome shotgun (WGS) entry which is preliminary data.</text>
</comment>
<evidence type="ECO:0000313" key="2">
    <source>
        <dbReference type="EMBL" id="GFT65777.1"/>
    </source>
</evidence>
<dbReference type="EMBL" id="BMAW01019932">
    <property type="protein sequence ID" value="GFT65777.1"/>
    <property type="molecule type" value="Genomic_DNA"/>
</dbReference>
<accession>A0A8X6TZC5</accession>
<organism evidence="2 3">
    <name type="scientific">Nephila pilipes</name>
    <name type="common">Giant wood spider</name>
    <name type="synonym">Nephila maculata</name>
    <dbReference type="NCBI Taxonomy" id="299642"/>
    <lineage>
        <taxon>Eukaryota</taxon>
        <taxon>Metazoa</taxon>
        <taxon>Ecdysozoa</taxon>
        <taxon>Arthropoda</taxon>
        <taxon>Chelicerata</taxon>
        <taxon>Arachnida</taxon>
        <taxon>Araneae</taxon>
        <taxon>Araneomorphae</taxon>
        <taxon>Entelegynae</taxon>
        <taxon>Araneoidea</taxon>
        <taxon>Nephilidae</taxon>
        <taxon>Nephila</taxon>
    </lineage>
</organism>
<sequence>MEPLNGRSVRTETFQKPEPEQTHKQRNHPPKANINSTPKTHDIFAAIKELRNFFNLFPNLIETIFRMSQTQDIFEKADIFYAGFYSDYV</sequence>
<feature type="region of interest" description="Disordered" evidence="1">
    <location>
        <begin position="1"/>
        <end position="38"/>
    </location>
</feature>
<keyword evidence="3" id="KW-1185">Reference proteome</keyword>
<name>A0A8X6TZC5_NEPPI</name>
<evidence type="ECO:0000313" key="3">
    <source>
        <dbReference type="Proteomes" id="UP000887013"/>
    </source>
</evidence>
<dbReference type="Proteomes" id="UP000887013">
    <property type="component" value="Unassembled WGS sequence"/>
</dbReference>
<evidence type="ECO:0000256" key="1">
    <source>
        <dbReference type="SAM" id="MobiDB-lite"/>
    </source>
</evidence>
<proteinExistence type="predicted"/>